<dbReference type="Pfam" id="PF00583">
    <property type="entry name" value="Acetyltransf_1"/>
    <property type="match status" value="1"/>
</dbReference>
<organism evidence="3 4">
    <name type="scientific">Rhodocytophaga aerolata</name>
    <dbReference type="NCBI Taxonomy" id="455078"/>
    <lineage>
        <taxon>Bacteria</taxon>
        <taxon>Pseudomonadati</taxon>
        <taxon>Bacteroidota</taxon>
        <taxon>Cytophagia</taxon>
        <taxon>Cytophagales</taxon>
        <taxon>Rhodocytophagaceae</taxon>
        <taxon>Rhodocytophaga</taxon>
    </lineage>
</organism>
<gene>
    <name evidence="3" type="ORF">Q0590_29440</name>
</gene>
<name>A0ABT8REF4_9BACT</name>
<dbReference type="SUPFAM" id="SSF55729">
    <property type="entry name" value="Acyl-CoA N-acyltransferases (Nat)"/>
    <property type="match status" value="1"/>
</dbReference>
<dbReference type="InterPro" id="IPR016181">
    <property type="entry name" value="Acyl_CoA_acyltransferase"/>
</dbReference>
<evidence type="ECO:0000313" key="3">
    <source>
        <dbReference type="EMBL" id="MDO1450435.1"/>
    </source>
</evidence>
<evidence type="ECO:0000259" key="2">
    <source>
        <dbReference type="PROSITE" id="PS51186"/>
    </source>
</evidence>
<evidence type="ECO:0000313" key="4">
    <source>
        <dbReference type="Proteomes" id="UP001168528"/>
    </source>
</evidence>
<reference evidence="3" key="1">
    <citation type="submission" date="2023-07" db="EMBL/GenBank/DDBJ databases">
        <title>The genome sequence of Rhodocytophaga aerolata KACC 12507.</title>
        <authorList>
            <person name="Zhang X."/>
        </authorList>
    </citation>
    <scope>NUCLEOTIDE SEQUENCE</scope>
    <source>
        <strain evidence="3">KACC 12507</strain>
    </source>
</reference>
<keyword evidence="1" id="KW-0808">Transferase</keyword>
<dbReference type="Gene3D" id="3.40.630.30">
    <property type="match status" value="1"/>
</dbReference>
<dbReference type="EMBL" id="JAUKPO010000030">
    <property type="protein sequence ID" value="MDO1450435.1"/>
    <property type="molecule type" value="Genomic_DNA"/>
</dbReference>
<dbReference type="PANTHER" id="PTHR13947">
    <property type="entry name" value="GNAT FAMILY N-ACETYLTRANSFERASE"/>
    <property type="match status" value="1"/>
</dbReference>
<keyword evidence="4" id="KW-1185">Reference proteome</keyword>
<dbReference type="PROSITE" id="PS51186">
    <property type="entry name" value="GNAT"/>
    <property type="match status" value="1"/>
</dbReference>
<dbReference type="InterPro" id="IPR050769">
    <property type="entry name" value="NAT_camello-type"/>
</dbReference>
<feature type="domain" description="N-acetyltransferase" evidence="2">
    <location>
        <begin position="8"/>
        <end position="165"/>
    </location>
</feature>
<accession>A0ABT8REF4</accession>
<dbReference type="RefSeq" id="WP_302041235.1">
    <property type="nucleotide sequence ID" value="NZ_JAUKPO010000030.1"/>
</dbReference>
<sequence>MQPSLSSGIIRAIQLADNAAMAGVIRQVMTEFGAVGEGYSINDPEVDFLYEAYQSPGKAFFVIEHERQVKGGAGIAPLKGGDPGICELQKMYLLPSIRGMGLGKQLLVHCLEVARKLGYQQCYLETVKRMEKAQQLYLSFGFRPLPGPLGNTGHYTTDAWYVLDL</sequence>
<protein>
    <submittedName>
        <fullName evidence="3">GNAT family N-acetyltransferase</fullName>
    </submittedName>
</protein>
<proteinExistence type="predicted"/>
<dbReference type="PANTHER" id="PTHR13947:SF37">
    <property type="entry name" value="LD18367P"/>
    <property type="match status" value="1"/>
</dbReference>
<comment type="caution">
    <text evidence="3">The sequence shown here is derived from an EMBL/GenBank/DDBJ whole genome shotgun (WGS) entry which is preliminary data.</text>
</comment>
<dbReference type="Proteomes" id="UP001168528">
    <property type="component" value="Unassembled WGS sequence"/>
</dbReference>
<dbReference type="CDD" id="cd04301">
    <property type="entry name" value="NAT_SF"/>
    <property type="match status" value="1"/>
</dbReference>
<dbReference type="InterPro" id="IPR000182">
    <property type="entry name" value="GNAT_dom"/>
</dbReference>
<evidence type="ECO:0000256" key="1">
    <source>
        <dbReference type="ARBA" id="ARBA00022679"/>
    </source>
</evidence>